<dbReference type="Proteomes" id="UP000014071">
    <property type="component" value="Unassembled WGS sequence"/>
</dbReference>
<evidence type="ECO:0000256" key="1">
    <source>
        <dbReference type="SAM" id="MobiDB-lite"/>
    </source>
</evidence>
<evidence type="ECO:0000259" key="2">
    <source>
        <dbReference type="Pfam" id="PF12937"/>
    </source>
</evidence>
<dbReference type="OrthoDB" id="2585512at2759"/>
<dbReference type="InterPro" id="IPR036047">
    <property type="entry name" value="F-box-like_dom_sf"/>
</dbReference>
<dbReference type="SUPFAM" id="SSF81383">
    <property type="entry name" value="F-box domain"/>
    <property type="match status" value="1"/>
</dbReference>
<dbReference type="PANTHER" id="PTHR13318:SF247">
    <property type="entry name" value="GH16156P"/>
    <property type="match status" value="1"/>
</dbReference>
<dbReference type="GO" id="GO:0019005">
    <property type="term" value="C:SCF ubiquitin ligase complex"/>
    <property type="evidence" value="ECO:0007669"/>
    <property type="project" value="TreeGrafter"/>
</dbReference>
<keyword evidence="4" id="KW-1185">Reference proteome</keyword>
<feature type="compositionally biased region" description="Acidic residues" evidence="1">
    <location>
        <begin position="426"/>
        <end position="443"/>
    </location>
</feature>
<accession>R9NVN1</accession>
<organism evidence="3 4">
    <name type="scientific">Pseudozyma hubeiensis (strain SY62)</name>
    <name type="common">Yeast</name>
    <dbReference type="NCBI Taxonomy" id="1305764"/>
    <lineage>
        <taxon>Eukaryota</taxon>
        <taxon>Fungi</taxon>
        <taxon>Dikarya</taxon>
        <taxon>Basidiomycota</taxon>
        <taxon>Ustilaginomycotina</taxon>
        <taxon>Ustilaginomycetes</taxon>
        <taxon>Ustilaginales</taxon>
        <taxon>Ustilaginaceae</taxon>
        <taxon>Pseudozyma</taxon>
    </lineage>
</organism>
<dbReference type="GO" id="GO:0031146">
    <property type="term" value="P:SCF-dependent proteasomal ubiquitin-dependent protein catabolic process"/>
    <property type="evidence" value="ECO:0007669"/>
    <property type="project" value="TreeGrafter"/>
</dbReference>
<dbReference type="PANTHER" id="PTHR13318">
    <property type="entry name" value="PARTNER OF PAIRED, ISOFORM B-RELATED"/>
    <property type="match status" value="1"/>
</dbReference>
<dbReference type="AlphaFoldDB" id="R9NVN1"/>
<dbReference type="SUPFAM" id="SSF52047">
    <property type="entry name" value="RNI-like"/>
    <property type="match status" value="1"/>
</dbReference>
<dbReference type="eggNOG" id="ENOG502S51F">
    <property type="taxonomic scope" value="Eukaryota"/>
</dbReference>
<dbReference type="GeneID" id="24105429"/>
<dbReference type="HOGENOM" id="CLU_455070_0_0_1"/>
<name>R9NVN1_PSEHS</name>
<feature type="region of interest" description="Disordered" evidence="1">
    <location>
        <begin position="413"/>
        <end position="443"/>
    </location>
</feature>
<sequence length="700" mass="77539">MHGPRRWFRLSNIWELFFRLNNYHQTGISLSRVHFRTDASQWRSTRFGCQRRKGAGHWIHVGEMDPQAGRLGLLGALPLDLLVPILSHLRHRVRDLAACALVCRLFGQIATPLLYERLFLRDQTRLKLVFACLGSNKDLCRLVKVVELRVFPFGLDAERLERLEIDIEAMFRNAINLEELVWTRAGSLNDRLLPTLLSGSRKLRKLELAGDARLWTTSTLSRYIPLSVQGLSLILPEKATLRGLVDIAAKLLEGSADAKMLASRLDTLHMDDDDLKEETGLRSLSILCQHSPHLTDAILMALAPHLKRLRRLSLAGCRAVTGRGIESILRCASEGGHGVNDLAMEGLNIQAHDVALLHPFASSLRLLSLTYPRSASSSGSRSLPASSISDFYANFAKLIEMAGDLEELTHYAGSGSRPAMDGGHEGDDDGLVDLDELDDDESDYDEAGEYVQAVRTDANGNDNAARVSSDWIRRFSGPPPEGSVRYGQPRTSLPPSNLPLLPTAFLSRLVSSRGSQLTKLRLHGIGLSLDQLGVITQHCRNVRDLVIQIWEDDLPRLAALLCQMPRLETLHILASASSETNLGEREIQWIAQVCTDANRERRVQRHAQHLKGVPSGKLVQEGTGLHQIGFRNRVWLVERAFGAAEGPAQDIQPGPTPTNVSRNGLATGQSPDNEEPIRVTLKRWDPAAGTFPEVLLVVKS</sequence>
<gene>
    <name evidence="3" type="ORF">PHSY_000117</name>
</gene>
<dbReference type="InterPro" id="IPR001810">
    <property type="entry name" value="F-box_dom"/>
</dbReference>
<dbReference type="RefSeq" id="XP_012186150.1">
    <property type="nucleotide sequence ID" value="XM_012330760.1"/>
</dbReference>
<proteinExistence type="predicted"/>
<dbReference type="Gene3D" id="3.80.10.10">
    <property type="entry name" value="Ribonuclease Inhibitor"/>
    <property type="match status" value="1"/>
</dbReference>
<evidence type="ECO:0000313" key="3">
    <source>
        <dbReference type="EMBL" id="GAC92563.1"/>
    </source>
</evidence>
<dbReference type="Pfam" id="PF12937">
    <property type="entry name" value="F-box-like"/>
    <property type="match status" value="1"/>
</dbReference>
<protein>
    <recommendedName>
        <fullName evidence="2">F-box domain-containing protein</fullName>
    </recommendedName>
</protein>
<evidence type="ECO:0000313" key="4">
    <source>
        <dbReference type="Proteomes" id="UP000014071"/>
    </source>
</evidence>
<dbReference type="STRING" id="1305764.R9NVN1"/>
<dbReference type="InterPro" id="IPR032675">
    <property type="entry name" value="LRR_dom_sf"/>
</dbReference>
<feature type="domain" description="F-box" evidence="2">
    <location>
        <begin position="75"/>
        <end position="121"/>
    </location>
</feature>
<reference evidence="4" key="1">
    <citation type="journal article" date="2013" name="Genome Announc.">
        <title>Draft genome sequence of the basidiomycetous yeast-like fungus Pseudozyma hubeiensis SY62, which produces an abundant amount of the biosurfactant mannosylerythritol lipids.</title>
        <authorList>
            <person name="Konishi M."/>
            <person name="Hatada Y."/>
            <person name="Horiuchi J."/>
        </authorList>
    </citation>
    <scope>NUCLEOTIDE SEQUENCE [LARGE SCALE GENOMIC DNA]</scope>
    <source>
        <strain evidence="4">SY62</strain>
    </source>
</reference>
<feature type="region of interest" description="Disordered" evidence="1">
    <location>
        <begin position="646"/>
        <end position="676"/>
    </location>
</feature>
<feature type="compositionally biased region" description="Polar residues" evidence="1">
    <location>
        <begin position="657"/>
        <end position="671"/>
    </location>
</feature>
<dbReference type="EMBL" id="DF238767">
    <property type="protein sequence ID" value="GAC92563.1"/>
    <property type="molecule type" value="Genomic_DNA"/>
</dbReference>